<dbReference type="AlphaFoldDB" id="A0A2P2PXU6"/>
<name>A0A2P2PXU6_RHIMU</name>
<accession>A0A2P2PXU6</accession>
<evidence type="ECO:0000313" key="1">
    <source>
        <dbReference type="EMBL" id="MBX59493.1"/>
    </source>
</evidence>
<dbReference type="EMBL" id="GGEC01079009">
    <property type="protein sequence ID" value="MBX59493.1"/>
    <property type="molecule type" value="Transcribed_RNA"/>
</dbReference>
<organism evidence="1">
    <name type="scientific">Rhizophora mucronata</name>
    <name type="common">Asiatic mangrove</name>
    <dbReference type="NCBI Taxonomy" id="61149"/>
    <lineage>
        <taxon>Eukaryota</taxon>
        <taxon>Viridiplantae</taxon>
        <taxon>Streptophyta</taxon>
        <taxon>Embryophyta</taxon>
        <taxon>Tracheophyta</taxon>
        <taxon>Spermatophyta</taxon>
        <taxon>Magnoliopsida</taxon>
        <taxon>eudicotyledons</taxon>
        <taxon>Gunneridae</taxon>
        <taxon>Pentapetalae</taxon>
        <taxon>rosids</taxon>
        <taxon>fabids</taxon>
        <taxon>Malpighiales</taxon>
        <taxon>Rhizophoraceae</taxon>
        <taxon>Rhizophora</taxon>
    </lineage>
</organism>
<proteinExistence type="predicted"/>
<reference evidence="1" key="1">
    <citation type="submission" date="2018-02" db="EMBL/GenBank/DDBJ databases">
        <title>Rhizophora mucronata_Transcriptome.</title>
        <authorList>
            <person name="Meera S.P."/>
            <person name="Sreeshan A."/>
            <person name="Augustine A."/>
        </authorList>
    </citation>
    <scope>NUCLEOTIDE SEQUENCE</scope>
    <source>
        <tissue evidence="1">Leaf</tissue>
    </source>
</reference>
<protein>
    <submittedName>
        <fullName evidence="1">Uncharacterized protein</fullName>
    </submittedName>
</protein>
<sequence>MMMNTATSRIWQENNEEDLAIVSTIAGLSSLGAPCSLPSMYCPAYKFPGTIN</sequence>